<gene>
    <name evidence="1" type="ORF">CCAP1982_LOCUS7261</name>
</gene>
<dbReference type="EMBL" id="CAJHJT010000012">
    <property type="protein sequence ID" value="CAD6998704.1"/>
    <property type="molecule type" value="Genomic_DNA"/>
</dbReference>
<dbReference type="Proteomes" id="UP000606786">
    <property type="component" value="Unassembled WGS sequence"/>
</dbReference>
<reference evidence="1" key="1">
    <citation type="submission" date="2020-11" db="EMBL/GenBank/DDBJ databases">
        <authorList>
            <person name="Whitehead M."/>
        </authorList>
    </citation>
    <scope>NUCLEOTIDE SEQUENCE</scope>
    <source>
        <strain evidence="1">EGII</strain>
    </source>
</reference>
<keyword evidence="2" id="KW-1185">Reference proteome</keyword>
<accession>A0A811UIQ0</accession>
<proteinExistence type="predicted"/>
<sequence>MHLGTNQIVTRSSAVDTLEKLTSDDEVLQTISGYKITLCSHVYQSHLPKQPVFNDIMVIVKRR</sequence>
<protein>
    <submittedName>
        <fullName evidence="1">(Mediterranean fruit fly) hypothetical protein</fullName>
    </submittedName>
</protein>
<dbReference type="AlphaFoldDB" id="A0A811UIQ0"/>
<organism evidence="1 2">
    <name type="scientific">Ceratitis capitata</name>
    <name type="common">Mediterranean fruit fly</name>
    <name type="synonym">Tephritis capitata</name>
    <dbReference type="NCBI Taxonomy" id="7213"/>
    <lineage>
        <taxon>Eukaryota</taxon>
        <taxon>Metazoa</taxon>
        <taxon>Ecdysozoa</taxon>
        <taxon>Arthropoda</taxon>
        <taxon>Hexapoda</taxon>
        <taxon>Insecta</taxon>
        <taxon>Pterygota</taxon>
        <taxon>Neoptera</taxon>
        <taxon>Endopterygota</taxon>
        <taxon>Diptera</taxon>
        <taxon>Brachycera</taxon>
        <taxon>Muscomorpha</taxon>
        <taxon>Tephritoidea</taxon>
        <taxon>Tephritidae</taxon>
        <taxon>Ceratitis</taxon>
        <taxon>Ceratitis</taxon>
    </lineage>
</organism>
<evidence type="ECO:0000313" key="2">
    <source>
        <dbReference type="Proteomes" id="UP000606786"/>
    </source>
</evidence>
<evidence type="ECO:0000313" key="1">
    <source>
        <dbReference type="EMBL" id="CAD6998704.1"/>
    </source>
</evidence>
<name>A0A811UIQ0_CERCA</name>
<comment type="caution">
    <text evidence="1">The sequence shown here is derived from an EMBL/GenBank/DDBJ whole genome shotgun (WGS) entry which is preliminary data.</text>
</comment>